<evidence type="ECO:0000313" key="2">
    <source>
        <dbReference type="EMBL" id="GMR39476.1"/>
    </source>
</evidence>
<keyword evidence="3" id="KW-1185">Reference proteome</keyword>
<feature type="signal peptide" evidence="1">
    <location>
        <begin position="1"/>
        <end position="21"/>
    </location>
</feature>
<dbReference type="Proteomes" id="UP001328107">
    <property type="component" value="Unassembled WGS sequence"/>
</dbReference>
<reference evidence="3" key="1">
    <citation type="submission" date="2022-10" db="EMBL/GenBank/DDBJ databases">
        <title>Genome assembly of Pristionchus species.</title>
        <authorList>
            <person name="Yoshida K."/>
            <person name="Sommer R.J."/>
        </authorList>
    </citation>
    <scope>NUCLEOTIDE SEQUENCE [LARGE SCALE GENOMIC DNA]</scope>
    <source>
        <strain evidence="3">RS5460</strain>
    </source>
</reference>
<proteinExistence type="predicted"/>
<feature type="chain" id="PRO_5042931485" description="Secreted protein" evidence="1">
    <location>
        <begin position="22"/>
        <end position="138"/>
    </location>
</feature>
<dbReference type="AlphaFoldDB" id="A0AAN4ZI29"/>
<feature type="non-terminal residue" evidence="2">
    <location>
        <position position="1"/>
    </location>
</feature>
<organism evidence="2 3">
    <name type="scientific">Pristionchus mayeri</name>
    <dbReference type="NCBI Taxonomy" id="1317129"/>
    <lineage>
        <taxon>Eukaryota</taxon>
        <taxon>Metazoa</taxon>
        <taxon>Ecdysozoa</taxon>
        <taxon>Nematoda</taxon>
        <taxon>Chromadorea</taxon>
        <taxon>Rhabditida</taxon>
        <taxon>Rhabditina</taxon>
        <taxon>Diplogasteromorpha</taxon>
        <taxon>Diplogasteroidea</taxon>
        <taxon>Neodiplogasteridae</taxon>
        <taxon>Pristionchus</taxon>
    </lineage>
</organism>
<evidence type="ECO:0008006" key="4">
    <source>
        <dbReference type="Google" id="ProtNLM"/>
    </source>
</evidence>
<comment type="caution">
    <text evidence="2">The sequence shown here is derived from an EMBL/GenBank/DDBJ whole genome shotgun (WGS) entry which is preliminary data.</text>
</comment>
<sequence length="138" mass="15185">NRAHSMRKVVLFLILLGVAAAAKKCDRCLYGSLYDEVCKWHGNAPFCGSTECPEGTTEIARLAKTLQSIVEFGPSCSEGKKTLYCLNDVVNLHPEGNCEAIAPWAHCKYDDGLEIADIVYGDIIWPTFCCDVIVLNVK</sequence>
<protein>
    <recommendedName>
        <fullName evidence="4">Secreted protein</fullName>
    </recommendedName>
</protein>
<gene>
    <name evidence="2" type="ORF">PMAYCL1PPCAC_09671</name>
</gene>
<name>A0AAN4ZI29_9BILA</name>
<accession>A0AAN4ZI29</accession>
<evidence type="ECO:0000313" key="3">
    <source>
        <dbReference type="Proteomes" id="UP001328107"/>
    </source>
</evidence>
<evidence type="ECO:0000256" key="1">
    <source>
        <dbReference type="SAM" id="SignalP"/>
    </source>
</evidence>
<dbReference type="EMBL" id="BTRK01000002">
    <property type="protein sequence ID" value="GMR39476.1"/>
    <property type="molecule type" value="Genomic_DNA"/>
</dbReference>
<keyword evidence="1" id="KW-0732">Signal</keyword>